<keyword evidence="3" id="KW-1185">Reference proteome</keyword>
<evidence type="ECO:0000259" key="1">
    <source>
        <dbReference type="Pfam" id="PF01878"/>
    </source>
</evidence>
<dbReference type="InterPro" id="IPR015947">
    <property type="entry name" value="PUA-like_sf"/>
</dbReference>
<dbReference type="InterPro" id="IPR002740">
    <property type="entry name" value="EVE_domain"/>
</dbReference>
<dbReference type="HOGENOM" id="CLU_451203_0_0_12"/>
<dbReference type="STRING" id="889378.Spiaf_0876"/>
<evidence type="ECO:0000313" key="2">
    <source>
        <dbReference type="EMBL" id="AFG36967.1"/>
    </source>
</evidence>
<dbReference type="PATRIC" id="fig|889378.3.peg.875"/>
<accession>H9UHH4</accession>
<dbReference type="Proteomes" id="UP000007383">
    <property type="component" value="Chromosome"/>
</dbReference>
<evidence type="ECO:0000313" key="3">
    <source>
        <dbReference type="Proteomes" id="UP000007383"/>
    </source>
</evidence>
<dbReference type="KEGG" id="sfc:Spiaf_0876"/>
<dbReference type="RefSeq" id="WP_014454963.1">
    <property type="nucleotide sequence ID" value="NC_017098.1"/>
</dbReference>
<gene>
    <name evidence="2" type="ordered locus">Spiaf_0876</name>
</gene>
<dbReference type="OrthoDB" id="9781481at2"/>
<dbReference type="Pfam" id="PF01878">
    <property type="entry name" value="EVE"/>
    <property type="match status" value="1"/>
</dbReference>
<protein>
    <recommendedName>
        <fullName evidence="1">EVE domain-containing protein</fullName>
    </recommendedName>
</protein>
<feature type="domain" description="EVE" evidence="1">
    <location>
        <begin position="21"/>
        <end position="107"/>
    </location>
</feature>
<dbReference type="AlphaFoldDB" id="H9UHH4"/>
<dbReference type="SUPFAM" id="SSF88697">
    <property type="entry name" value="PUA domain-like"/>
    <property type="match status" value="1"/>
</dbReference>
<reference evidence="3" key="1">
    <citation type="journal article" date="2013" name="Stand. Genomic Sci.">
        <title>Complete genome sequence of the halophilic bacterium Spirochaeta africana type strain (Z-7692(T)) from the alkaline Lake Magadi in the East African Rift.</title>
        <authorList>
            <person name="Liolos K."/>
            <person name="Abt B."/>
            <person name="Scheuner C."/>
            <person name="Teshima H."/>
            <person name="Held B."/>
            <person name="Lapidus A."/>
            <person name="Nolan M."/>
            <person name="Lucas S."/>
            <person name="Deshpande S."/>
            <person name="Cheng J.F."/>
            <person name="Tapia R."/>
            <person name="Goodwin L.A."/>
            <person name="Pitluck S."/>
            <person name="Pagani I."/>
            <person name="Ivanova N."/>
            <person name="Mavromatis K."/>
            <person name="Mikhailova N."/>
            <person name="Huntemann M."/>
            <person name="Pati A."/>
            <person name="Chen A."/>
            <person name="Palaniappan K."/>
            <person name="Land M."/>
            <person name="Rohde M."/>
            <person name="Tindall B.J."/>
            <person name="Detter J.C."/>
            <person name="Goker M."/>
            <person name="Bristow J."/>
            <person name="Eisen J.A."/>
            <person name="Markowitz V."/>
            <person name="Hugenholtz P."/>
            <person name="Woyke T."/>
            <person name="Klenk H.P."/>
            <person name="Kyrpides N.C."/>
        </authorList>
    </citation>
    <scope>NUCLEOTIDE SEQUENCE</scope>
    <source>
        <strain evidence="3">ATCC 700263 / DSM 8902 / Z-7692</strain>
    </source>
</reference>
<proteinExistence type="predicted"/>
<dbReference type="REBASE" id="46201">
    <property type="entry name" value="Saf8902McrBP"/>
</dbReference>
<organism evidence="2 3">
    <name type="scientific">Spirochaeta africana (strain ATCC 700263 / DSM 8902 / Z-7692)</name>
    <dbReference type="NCBI Taxonomy" id="889378"/>
    <lineage>
        <taxon>Bacteria</taxon>
        <taxon>Pseudomonadati</taxon>
        <taxon>Spirochaetota</taxon>
        <taxon>Spirochaetia</taxon>
        <taxon>Spirochaetales</taxon>
        <taxon>Spirochaetaceae</taxon>
        <taxon>Spirochaeta</taxon>
    </lineage>
</organism>
<name>H9UHH4_SPIAZ</name>
<dbReference type="InterPro" id="IPR027417">
    <property type="entry name" value="P-loop_NTPase"/>
</dbReference>
<sequence length="605" mass="69210">MTVYLAKITNEANIARIFRKEKFVHDQIYNFEKDIKIGDYIFLYLGGDKKKINWQQGLIGCGRIVRAPYDKGYDKKNNKYFKIEIQPEYILNKPIEPRQTKLHPKFAQELYSVPYVGANHFQTQAIAQAQDKGAEALFLLLQDENSDIFKNLDLDFLKSYKNRKLKNVVFCFFPKPFLLLAGISGTGKTRFVREQAELSAESYGIEQGTNYCLVPVRPDWHEPSDLLGYVSRINGTRYVVTGFLRFMVQALLAAVDEIRDGKLVYKSPQEIPPYWLCLDEMNLAPVEQYFADYLSVLETRQWNGNTYTSDAMMNASLLQQLQSENLKDREQTAFDILIQDLLGDGDSSSMNEFKEGFREYVLENGIPLPPNLIVAGTVNMDETTHGFSRKVIDRAFTIDFQEFFPNDFATFFQPEALPIGLSFSTVTQIGSISDLQHVPADPDGAQSIAFLTRINEVLKNTPFELAYRALNELLLSLHCFSPATTEELCAVWDDFLMQKVLPRIEGDSQKLVSISVHSEPFAGEDQKKYGKGSILHALYSELRNETMLGPIWPASSEDVEIDETRPDLLRRGVDGQPLKVGCRSRKKLEWMMQRLKANHFTDFWV</sequence>
<dbReference type="eggNOG" id="COG1401">
    <property type="taxonomic scope" value="Bacteria"/>
</dbReference>
<dbReference type="SUPFAM" id="SSF52540">
    <property type="entry name" value="P-loop containing nucleoside triphosphate hydrolases"/>
    <property type="match status" value="1"/>
</dbReference>
<dbReference type="EMBL" id="CP003282">
    <property type="protein sequence ID" value="AFG36967.1"/>
    <property type="molecule type" value="Genomic_DNA"/>
</dbReference>
<dbReference type="Gene3D" id="3.40.50.300">
    <property type="entry name" value="P-loop containing nucleotide triphosphate hydrolases"/>
    <property type="match status" value="1"/>
</dbReference>